<keyword evidence="8" id="KW-1185">Reference proteome</keyword>
<evidence type="ECO:0000313" key="7">
    <source>
        <dbReference type="EMBL" id="AUB80275.1"/>
    </source>
</evidence>
<accession>A0A2K8U408</accession>
<dbReference type="PANTHER" id="PTHR22931:SF9">
    <property type="entry name" value="PYRUVATE, PHOSPHATE DIKINASE 1, CHLOROPLASTIC"/>
    <property type="match status" value="1"/>
</dbReference>
<dbReference type="AlphaFoldDB" id="A0A2K8U408"/>
<name>A0A2K8U408_9GAMM</name>
<dbReference type="Gene3D" id="3.20.20.60">
    <property type="entry name" value="Phosphoenolpyruvate-binding domains"/>
    <property type="match status" value="1"/>
</dbReference>
<dbReference type="Proteomes" id="UP000232638">
    <property type="component" value="Chromosome"/>
</dbReference>
<evidence type="ECO:0000256" key="1">
    <source>
        <dbReference type="ARBA" id="ARBA00003144"/>
    </source>
</evidence>
<evidence type="ECO:0000313" key="8">
    <source>
        <dbReference type="Proteomes" id="UP000232638"/>
    </source>
</evidence>
<dbReference type="InterPro" id="IPR000121">
    <property type="entry name" value="PEP_util_C"/>
</dbReference>
<reference evidence="7 8" key="1">
    <citation type="submission" date="2017-03" db="EMBL/GenBank/DDBJ databases">
        <title>Complete genome sequence of Candidatus 'Thiodictyon syntrophicum' sp. nov. strain Cad16T, a photolithoautotroph purple sulfur bacterium isolated from an alpine meromictic lake.</title>
        <authorList>
            <person name="Luedin S.M."/>
            <person name="Pothier J.F."/>
            <person name="Danza F."/>
            <person name="Storelli N."/>
            <person name="Wittwer M."/>
            <person name="Tonolla M."/>
        </authorList>
    </citation>
    <scope>NUCLEOTIDE SEQUENCE [LARGE SCALE GENOMIC DNA]</scope>
    <source>
        <strain evidence="7 8">Cad16T</strain>
    </source>
</reference>
<evidence type="ECO:0000256" key="2">
    <source>
        <dbReference type="ARBA" id="ARBA00020138"/>
    </source>
</evidence>
<dbReference type="Pfam" id="PF02896">
    <property type="entry name" value="PEP-utilizers_C"/>
    <property type="match status" value="1"/>
</dbReference>
<proteinExistence type="predicted"/>
<dbReference type="PANTHER" id="PTHR22931">
    <property type="entry name" value="PHOSPHOENOLPYRUVATE DIKINASE-RELATED"/>
    <property type="match status" value="1"/>
</dbReference>
<feature type="domain" description="PEP-utilising enzyme C-terminal" evidence="6">
    <location>
        <begin position="77"/>
        <end position="154"/>
    </location>
</feature>
<dbReference type="EMBL" id="CP020370">
    <property type="protein sequence ID" value="AUB80275.1"/>
    <property type="molecule type" value="Genomic_DNA"/>
</dbReference>
<comment type="function">
    <text evidence="1">Catalyzes the reversible phosphorylation of pyruvate and phosphate.</text>
</comment>
<organism evidence="7 8">
    <name type="scientific">Candidatus Thiodictyon syntrophicum</name>
    <dbReference type="NCBI Taxonomy" id="1166950"/>
    <lineage>
        <taxon>Bacteria</taxon>
        <taxon>Pseudomonadati</taxon>
        <taxon>Pseudomonadota</taxon>
        <taxon>Gammaproteobacteria</taxon>
        <taxon>Chromatiales</taxon>
        <taxon>Chromatiaceae</taxon>
        <taxon>Thiodictyon</taxon>
    </lineage>
</organism>
<feature type="region of interest" description="Disordered" evidence="5">
    <location>
        <begin position="19"/>
        <end position="38"/>
    </location>
</feature>
<dbReference type="SUPFAM" id="SSF51621">
    <property type="entry name" value="Phosphoenolpyruvate/pyruvate domain"/>
    <property type="match status" value="1"/>
</dbReference>
<evidence type="ECO:0000256" key="4">
    <source>
        <dbReference type="ARBA" id="ARBA00032883"/>
    </source>
</evidence>
<gene>
    <name evidence="7" type="ORF">THSYN_04395</name>
</gene>
<protein>
    <recommendedName>
        <fullName evidence="2">Pyruvate, phosphate dikinase</fullName>
    </recommendedName>
    <alternativeName>
        <fullName evidence="4">Pyruvate, orthophosphate dikinase</fullName>
    </alternativeName>
</protein>
<dbReference type="GO" id="GO:0050242">
    <property type="term" value="F:pyruvate, phosphate dikinase activity"/>
    <property type="evidence" value="ECO:0007669"/>
    <property type="project" value="InterPro"/>
</dbReference>
<dbReference type="KEGG" id="tsy:THSYN_04395"/>
<dbReference type="GO" id="GO:0046872">
    <property type="term" value="F:metal ion binding"/>
    <property type="evidence" value="ECO:0007669"/>
    <property type="project" value="UniProtKB-KW"/>
</dbReference>
<evidence type="ECO:0000259" key="6">
    <source>
        <dbReference type="Pfam" id="PF02896"/>
    </source>
</evidence>
<sequence>MRRSSPAAWASAAWPVPRASTSMSTSASPSSATPASRNAHGLTALGAAMTLMQASDKVRADVDGLRRQLDPMLVEEVIVKKDNPFEVLDEKGLGKLMELAVKWGRSVKSDLLVGICGDHGGHPAAIAFCDKIGLDYVSCSGPRVPVARLAAAHAALLAK</sequence>
<evidence type="ECO:0000256" key="3">
    <source>
        <dbReference type="ARBA" id="ARBA00022723"/>
    </source>
</evidence>
<dbReference type="InterPro" id="IPR010121">
    <property type="entry name" value="Pyruvate_phosphate_dikinase"/>
</dbReference>
<evidence type="ECO:0000256" key="5">
    <source>
        <dbReference type="SAM" id="MobiDB-lite"/>
    </source>
</evidence>
<keyword evidence="3" id="KW-0479">Metal-binding</keyword>
<dbReference type="InterPro" id="IPR015813">
    <property type="entry name" value="Pyrv/PenolPyrv_kinase-like_dom"/>
</dbReference>
<dbReference type="InterPro" id="IPR040442">
    <property type="entry name" value="Pyrv_kinase-like_dom_sf"/>
</dbReference>
<feature type="compositionally biased region" description="Low complexity" evidence="5">
    <location>
        <begin position="19"/>
        <end position="36"/>
    </location>
</feature>